<name>A0A8H7CPH1_9AGAR</name>
<dbReference type="PROSITE" id="PS50011">
    <property type="entry name" value="PROTEIN_KINASE_DOM"/>
    <property type="match status" value="1"/>
</dbReference>
<dbReference type="InterPro" id="IPR008266">
    <property type="entry name" value="Tyr_kinase_AS"/>
</dbReference>
<evidence type="ECO:0000313" key="4">
    <source>
        <dbReference type="Proteomes" id="UP000620124"/>
    </source>
</evidence>
<evidence type="ECO:0000259" key="2">
    <source>
        <dbReference type="PROSITE" id="PS50011"/>
    </source>
</evidence>
<dbReference type="OrthoDB" id="5584477at2759"/>
<evidence type="ECO:0000313" key="3">
    <source>
        <dbReference type="EMBL" id="KAF7343467.1"/>
    </source>
</evidence>
<comment type="caution">
    <text evidence="3">The sequence shown here is derived from an EMBL/GenBank/DDBJ whole genome shotgun (WGS) entry which is preliminary data.</text>
</comment>
<sequence length="633" mass="71140">MFFETFGERVAEICTAAGKSLPTKRRSWTSQFATKGVTEAPNVRMPDFLLGAESEYRWPNIQVHGELESSNSKESQDTVRNRLLNGTYLIFSHQDNRRFVLSIAFMAEHVRLFIFDRAGLLSTAPFNLHDEPEDFVRVLVALMFTNDPAVLGYDTSILEIADDRYIGVEGVLYEIVGKPLFISDVIRGRGTICWRVRSNGQYFVIKDTWADASRPQTEADILRMVQGVDGVPKVVQDIIVKVNGKEGRTHTLRSHLPPKFDELNSQIERRVHRRLVLTPLGNSLSTFASRKELISAFIDAVTAHRDLYNVNILHRDLSINNILLVSPSSNRSTPSPSSAVPASSHLPCSTTISTSTATDLAAAAHPGRPRGLLIDFDYALVLNPNGERGPVATGHRTGTLPFMAVDVLVEGDELPLHEPRHDLESLLYVLIWVCVHYAGPHDVERQNFNIYQSNLRTWVSGESYMSIGKAKYSSMHSQKYWKADVLDNFAPYFEPLQPCVTAWRQLFIGDDLTYDSVLGVLQTALASLDDKEWSEKDDPEGYGDRSRKRKRLARIMVEDEGEDDNQVFKVSRSATGTRAVQSEPVVRPPLPLQSEQAPAKIKLKDRMQPRSKIPPKVQSHLTRLLDSSSDKME</sequence>
<dbReference type="PANTHER" id="PTHR38248">
    <property type="entry name" value="FUNK1 6"/>
    <property type="match status" value="1"/>
</dbReference>
<dbReference type="PANTHER" id="PTHR38248:SF2">
    <property type="entry name" value="FUNK1 11"/>
    <property type="match status" value="1"/>
</dbReference>
<dbReference type="GO" id="GO:0004672">
    <property type="term" value="F:protein kinase activity"/>
    <property type="evidence" value="ECO:0007669"/>
    <property type="project" value="InterPro"/>
</dbReference>
<dbReference type="EMBL" id="JACAZI010000016">
    <property type="protein sequence ID" value="KAF7343467.1"/>
    <property type="molecule type" value="Genomic_DNA"/>
</dbReference>
<feature type="domain" description="Protein kinase" evidence="2">
    <location>
        <begin position="158"/>
        <end position="493"/>
    </location>
</feature>
<dbReference type="Proteomes" id="UP000620124">
    <property type="component" value="Unassembled WGS sequence"/>
</dbReference>
<reference evidence="3" key="1">
    <citation type="submission" date="2020-05" db="EMBL/GenBank/DDBJ databases">
        <title>Mycena genomes resolve the evolution of fungal bioluminescence.</title>
        <authorList>
            <person name="Tsai I.J."/>
        </authorList>
    </citation>
    <scope>NUCLEOTIDE SEQUENCE</scope>
    <source>
        <strain evidence="3">CCC161011</strain>
    </source>
</reference>
<dbReference type="Pfam" id="PF17667">
    <property type="entry name" value="Pkinase_fungal"/>
    <property type="match status" value="1"/>
</dbReference>
<dbReference type="PROSITE" id="PS00109">
    <property type="entry name" value="PROTEIN_KINASE_TYR"/>
    <property type="match status" value="1"/>
</dbReference>
<proteinExistence type="predicted"/>
<dbReference type="InterPro" id="IPR040976">
    <property type="entry name" value="Pkinase_fungal"/>
</dbReference>
<accession>A0A8H7CPH1</accession>
<feature type="region of interest" description="Disordered" evidence="1">
    <location>
        <begin position="568"/>
        <end position="633"/>
    </location>
</feature>
<protein>
    <recommendedName>
        <fullName evidence="2">Protein kinase domain-containing protein</fullName>
    </recommendedName>
</protein>
<dbReference type="SUPFAM" id="SSF56112">
    <property type="entry name" value="Protein kinase-like (PK-like)"/>
    <property type="match status" value="1"/>
</dbReference>
<dbReference type="AlphaFoldDB" id="A0A8H7CPH1"/>
<dbReference type="Gene3D" id="1.10.510.10">
    <property type="entry name" value="Transferase(Phosphotransferase) domain 1"/>
    <property type="match status" value="1"/>
</dbReference>
<organism evidence="3 4">
    <name type="scientific">Mycena venus</name>
    <dbReference type="NCBI Taxonomy" id="2733690"/>
    <lineage>
        <taxon>Eukaryota</taxon>
        <taxon>Fungi</taxon>
        <taxon>Dikarya</taxon>
        <taxon>Basidiomycota</taxon>
        <taxon>Agaricomycotina</taxon>
        <taxon>Agaricomycetes</taxon>
        <taxon>Agaricomycetidae</taxon>
        <taxon>Agaricales</taxon>
        <taxon>Marasmiineae</taxon>
        <taxon>Mycenaceae</taxon>
        <taxon>Mycena</taxon>
    </lineage>
</organism>
<evidence type="ECO:0000256" key="1">
    <source>
        <dbReference type="SAM" id="MobiDB-lite"/>
    </source>
</evidence>
<gene>
    <name evidence="3" type="ORF">MVEN_01779600</name>
</gene>
<dbReference type="InterPro" id="IPR011009">
    <property type="entry name" value="Kinase-like_dom_sf"/>
</dbReference>
<dbReference type="GO" id="GO:0005524">
    <property type="term" value="F:ATP binding"/>
    <property type="evidence" value="ECO:0007669"/>
    <property type="project" value="InterPro"/>
</dbReference>
<dbReference type="InterPro" id="IPR000719">
    <property type="entry name" value="Prot_kinase_dom"/>
</dbReference>
<keyword evidence="4" id="KW-1185">Reference proteome</keyword>